<feature type="region of interest" description="Disordered" evidence="1">
    <location>
        <begin position="1"/>
        <end position="28"/>
    </location>
</feature>
<reference evidence="2" key="2">
    <citation type="submission" date="2019-07" db="EMBL/GenBank/DDBJ databases">
        <authorList>
            <person name="Yang Y."/>
            <person name="Bocs S."/>
            <person name="Baudouin L."/>
        </authorList>
    </citation>
    <scope>NUCLEOTIDE SEQUENCE</scope>
    <source>
        <tissue evidence="2">Spear leaf of Hainan Tall coconut</tissue>
    </source>
</reference>
<dbReference type="AlphaFoldDB" id="A0A8K0MXH2"/>
<evidence type="ECO:0000313" key="3">
    <source>
        <dbReference type="Proteomes" id="UP000797356"/>
    </source>
</evidence>
<comment type="caution">
    <text evidence="2">The sequence shown here is derived from an EMBL/GenBank/DDBJ whole genome shotgun (WGS) entry which is preliminary data.</text>
</comment>
<keyword evidence="3" id="KW-1185">Reference proteome</keyword>
<evidence type="ECO:0000256" key="1">
    <source>
        <dbReference type="SAM" id="MobiDB-lite"/>
    </source>
</evidence>
<accession>A0A8K0MXH2</accession>
<dbReference type="Proteomes" id="UP000797356">
    <property type="component" value="Chromosome 2"/>
</dbReference>
<protein>
    <submittedName>
        <fullName evidence="2">Putative centrosomal protein of 55 kDa</fullName>
    </submittedName>
</protein>
<organism evidence="2 3">
    <name type="scientific">Cocos nucifera</name>
    <name type="common">Coconut palm</name>
    <dbReference type="NCBI Taxonomy" id="13894"/>
    <lineage>
        <taxon>Eukaryota</taxon>
        <taxon>Viridiplantae</taxon>
        <taxon>Streptophyta</taxon>
        <taxon>Embryophyta</taxon>
        <taxon>Tracheophyta</taxon>
        <taxon>Spermatophyta</taxon>
        <taxon>Magnoliopsida</taxon>
        <taxon>Liliopsida</taxon>
        <taxon>Arecaceae</taxon>
        <taxon>Arecoideae</taxon>
        <taxon>Cocoseae</taxon>
        <taxon>Attaleinae</taxon>
        <taxon>Cocos</taxon>
    </lineage>
</organism>
<dbReference type="EMBL" id="CM017873">
    <property type="protein sequence ID" value="KAG1331462.1"/>
    <property type="molecule type" value="Genomic_DNA"/>
</dbReference>
<gene>
    <name evidence="2" type="ORF">COCNU_02G014300</name>
</gene>
<reference evidence="2" key="1">
    <citation type="journal article" date="2017" name="Gigascience">
        <title>The genome draft of coconut (Cocos nucifera).</title>
        <authorList>
            <person name="Xiao Y."/>
            <person name="Xu P."/>
            <person name="Fan H."/>
            <person name="Baudouin L."/>
            <person name="Xia W."/>
            <person name="Bocs S."/>
            <person name="Xu J."/>
            <person name="Li Q."/>
            <person name="Guo A."/>
            <person name="Zhou L."/>
            <person name="Li J."/>
            <person name="Wu Y."/>
            <person name="Ma Z."/>
            <person name="Armero A."/>
            <person name="Issali A.E."/>
            <person name="Liu N."/>
            <person name="Peng M."/>
            <person name="Yang Y."/>
        </authorList>
    </citation>
    <scope>NUCLEOTIDE SEQUENCE</scope>
    <source>
        <tissue evidence="2">Spear leaf of Hainan Tall coconut</tissue>
    </source>
</reference>
<sequence length="81" mass="9048">MKVRDLTKELRLSKEQAKEATEEQAKIGAAREEEFEQVIKALEETRTRSEEELAGFYSNIDRNLGGSDAAMTAMENGLNVA</sequence>
<name>A0A8K0MXH2_COCNU</name>
<proteinExistence type="predicted"/>
<evidence type="ECO:0000313" key="2">
    <source>
        <dbReference type="EMBL" id="KAG1331462.1"/>
    </source>
</evidence>